<accession>A0AAV2CMM3</accession>
<gene>
    <name evidence="1" type="ORF">LTRI10_LOCUS5234</name>
</gene>
<dbReference type="Proteomes" id="UP001497516">
    <property type="component" value="Chromosome 1"/>
</dbReference>
<reference evidence="1 2" key="1">
    <citation type="submission" date="2024-04" db="EMBL/GenBank/DDBJ databases">
        <authorList>
            <person name="Fracassetti M."/>
        </authorList>
    </citation>
    <scope>NUCLEOTIDE SEQUENCE [LARGE SCALE GENOMIC DNA]</scope>
</reference>
<protein>
    <submittedName>
        <fullName evidence="1">Uncharacterized protein</fullName>
    </submittedName>
</protein>
<keyword evidence="2" id="KW-1185">Reference proteome</keyword>
<name>A0AAV2CMM3_9ROSI</name>
<dbReference type="EMBL" id="OZ034813">
    <property type="protein sequence ID" value="CAL1357618.1"/>
    <property type="molecule type" value="Genomic_DNA"/>
</dbReference>
<organism evidence="1 2">
    <name type="scientific">Linum trigynum</name>
    <dbReference type="NCBI Taxonomy" id="586398"/>
    <lineage>
        <taxon>Eukaryota</taxon>
        <taxon>Viridiplantae</taxon>
        <taxon>Streptophyta</taxon>
        <taxon>Embryophyta</taxon>
        <taxon>Tracheophyta</taxon>
        <taxon>Spermatophyta</taxon>
        <taxon>Magnoliopsida</taxon>
        <taxon>eudicotyledons</taxon>
        <taxon>Gunneridae</taxon>
        <taxon>Pentapetalae</taxon>
        <taxon>rosids</taxon>
        <taxon>fabids</taxon>
        <taxon>Malpighiales</taxon>
        <taxon>Linaceae</taxon>
        <taxon>Linum</taxon>
    </lineage>
</organism>
<proteinExistence type="predicted"/>
<evidence type="ECO:0000313" key="2">
    <source>
        <dbReference type="Proteomes" id="UP001497516"/>
    </source>
</evidence>
<sequence>MTRLEFNPVYWHRVDQVADHSNSIQTSEVETFGISISLDIGVLGIYLKPASKQKLQRARQVESNGVTGVTRWIQSAVEMTPM</sequence>
<evidence type="ECO:0000313" key="1">
    <source>
        <dbReference type="EMBL" id="CAL1357618.1"/>
    </source>
</evidence>
<dbReference type="AlphaFoldDB" id="A0AAV2CMM3"/>